<reference evidence="1" key="1">
    <citation type="submission" date="2021-08" db="EMBL/GenBank/DDBJ databases">
        <title>Novel anaerobic bacterium isolated from sea squirt in East Sea, Republic of Korea.</title>
        <authorList>
            <person name="Nguyen T.H."/>
            <person name="Li Z."/>
            <person name="Lee Y.-J."/>
            <person name="Ko J."/>
            <person name="Kim S.-G."/>
        </authorList>
    </citation>
    <scope>NUCLEOTIDE SEQUENCE</scope>
    <source>
        <strain evidence="1">KCTC 25031</strain>
    </source>
</reference>
<name>A0AC61NR43_9BACT</name>
<evidence type="ECO:0000313" key="2">
    <source>
        <dbReference type="Proteomes" id="UP000826212"/>
    </source>
</evidence>
<accession>A0AC61NR43</accession>
<protein>
    <submittedName>
        <fullName evidence="1">Biopolymer transporter ExbD</fullName>
    </submittedName>
</protein>
<dbReference type="Proteomes" id="UP000826212">
    <property type="component" value="Chromosome"/>
</dbReference>
<proteinExistence type="predicted"/>
<keyword evidence="2" id="KW-1185">Reference proteome</keyword>
<sequence length="142" mass="15650">MSLKRRSKVDATFSMSSMTDIVFLLLVFFMIASTMIGPPSLKIALPESSQGKSNKSIFTIYINSNVKYSYSNGTDDAISCNFSDLSPALQTTFPQGEIKKGQPRPVVMLQAEKSVPVEEVVKVMSLARELNYTLLLGTTNKK</sequence>
<dbReference type="EMBL" id="CP081303">
    <property type="protein sequence ID" value="QZE14544.1"/>
    <property type="molecule type" value="Genomic_DNA"/>
</dbReference>
<organism evidence="1 2">
    <name type="scientific">Halosquirtibacter laminarini</name>
    <dbReference type="NCBI Taxonomy" id="3374600"/>
    <lineage>
        <taxon>Bacteria</taxon>
        <taxon>Pseudomonadati</taxon>
        <taxon>Bacteroidota</taxon>
        <taxon>Bacteroidia</taxon>
        <taxon>Marinilabiliales</taxon>
        <taxon>Prolixibacteraceae</taxon>
        <taxon>Halosquirtibacter</taxon>
    </lineage>
</organism>
<evidence type="ECO:0000313" key="1">
    <source>
        <dbReference type="EMBL" id="QZE14544.1"/>
    </source>
</evidence>
<gene>
    <name evidence="1" type="ORF">K4L44_01345</name>
</gene>